<evidence type="ECO:0000256" key="2">
    <source>
        <dbReference type="ARBA" id="ARBA00022692"/>
    </source>
</evidence>
<dbReference type="GO" id="GO:0005886">
    <property type="term" value="C:plasma membrane"/>
    <property type="evidence" value="ECO:0007669"/>
    <property type="project" value="UniProtKB-SubCell"/>
</dbReference>
<feature type="transmembrane region" description="Helical" evidence="5">
    <location>
        <begin position="92"/>
        <end position="115"/>
    </location>
</feature>
<feature type="transmembrane region" description="Helical" evidence="5">
    <location>
        <begin position="182"/>
        <end position="201"/>
    </location>
</feature>
<dbReference type="InterPro" id="IPR036259">
    <property type="entry name" value="MFS_trans_sf"/>
</dbReference>
<evidence type="ECO:0000313" key="7">
    <source>
        <dbReference type="EMBL" id="GID16346.1"/>
    </source>
</evidence>
<dbReference type="SUPFAM" id="SSF103473">
    <property type="entry name" value="MFS general substrate transporter"/>
    <property type="match status" value="1"/>
</dbReference>
<accession>A0A8J3J5M8</accession>
<feature type="transmembrane region" description="Helical" evidence="5">
    <location>
        <begin position="61"/>
        <end position="80"/>
    </location>
</feature>
<feature type="transmembrane region" description="Helical" evidence="5">
    <location>
        <begin position="377"/>
        <end position="402"/>
    </location>
</feature>
<gene>
    <name evidence="7" type="ORF">Aru02nite_72350</name>
</gene>
<dbReference type="InterPro" id="IPR011701">
    <property type="entry name" value="MFS"/>
</dbReference>
<feature type="transmembrane region" description="Helical" evidence="5">
    <location>
        <begin position="213"/>
        <end position="229"/>
    </location>
</feature>
<proteinExistence type="predicted"/>
<dbReference type="AlphaFoldDB" id="A0A8J3J5M8"/>
<dbReference type="Gene3D" id="1.20.1250.20">
    <property type="entry name" value="MFS general substrate transporter like domains"/>
    <property type="match status" value="1"/>
</dbReference>
<comment type="subcellular location">
    <subcellularLocation>
        <location evidence="1">Cell membrane</location>
        <topology evidence="1">Multi-pass membrane protein</topology>
    </subcellularLocation>
</comment>
<sequence length="475" mass="47968">MTTLATTRGTAARQAAPLLGTTGLVTLLLGAGLPMIDFFVVNVALPTIDRTLHASTATLELVVAGYGIAYAVLMVFGGRLGDAYGRRRLFRVGLALFTLTSLACGLAPTAGALVAARVAQGAASAFMLPQVLATIQATTSGQRRSRALGGYGAMGGIATLVGQLLGGVLVAANIAGTQWRPIFLVNVPIGLVGLVLSARAVPETRSANPARTDLAGTVLLAATLLALLVPLTEGRTLGWPAWSWVLLALAPVAGGAFLAVERRIEARGRVPLLPPSLLRTPSMRRGLLIAVPFFAGFAGFMFAFALAAQDGLRLGPSAAGLTLAPLALPFLVTSMVSARVVSRLGRRTVPVGAALQALGVLGIAVGVLVAWPGHAVVAMVPGMVVTGVGQALAMTTLFRVVLAGVPADRAGAGAGVLSTTQQSALALGAALLGGLFVGLVGPLGTGTALVVVLLVQCVTLVGIAVAARRLPDPRG</sequence>
<dbReference type="PANTHER" id="PTHR42718:SF39">
    <property type="entry name" value="ACTINORHODIN TRANSPORTER-RELATED"/>
    <property type="match status" value="1"/>
</dbReference>
<dbReference type="PROSITE" id="PS50850">
    <property type="entry name" value="MFS"/>
    <property type="match status" value="1"/>
</dbReference>
<feature type="domain" description="Major facilitator superfamily (MFS) profile" evidence="6">
    <location>
        <begin position="23"/>
        <end position="474"/>
    </location>
</feature>
<evidence type="ECO:0000256" key="1">
    <source>
        <dbReference type="ARBA" id="ARBA00004651"/>
    </source>
</evidence>
<keyword evidence="8" id="KW-1185">Reference proteome</keyword>
<evidence type="ECO:0000256" key="4">
    <source>
        <dbReference type="ARBA" id="ARBA00023136"/>
    </source>
</evidence>
<dbReference type="InterPro" id="IPR020846">
    <property type="entry name" value="MFS_dom"/>
</dbReference>
<dbReference type="Gene3D" id="1.20.1720.10">
    <property type="entry name" value="Multidrug resistance protein D"/>
    <property type="match status" value="1"/>
</dbReference>
<dbReference type="EMBL" id="BOMB01000057">
    <property type="protein sequence ID" value="GID16346.1"/>
    <property type="molecule type" value="Genomic_DNA"/>
</dbReference>
<evidence type="ECO:0000313" key="8">
    <source>
        <dbReference type="Proteomes" id="UP000612808"/>
    </source>
</evidence>
<reference evidence="7" key="1">
    <citation type="submission" date="2021-01" db="EMBL/GenBank/DDBJ databases">
        <title>Whole genome shotgun sequence of Actinocatenispora rupis NBRC 107355.</title>
        <authorList>
            <person name="Komaki H."/>
            <person name="Tamura T."/>
        </authorList>
    </citation>
    <scope>NUCLEOTIDE SEQUENCE</scope>
    <source>
        <strain evidence="7">NBRC 107355</strain>
    </source>
</reference>
<keyword evidence="3 5" id="KW-1133">Transmembrane helix</keyword>
<dbReference type="Proteomes" id="UP000612808">
    <property type="component" value="Unassembled WGS sequence"/>
</dbReference>
<feature type="transmembrane region" description="Helical" evidence="5">
    <location>
        <begin position="151"/>
        <end position="176"/>
    </location>
</feature>
<evidence type="ECO:0000256" key="5">
    <source>
        <dbReference type="SAM" id="Phobius"/>
    </source>
</evidence>
<dbReference type="RefSeq" id="WP_203665016.1">
    <property type="nucleotide sequence ID" value="NZ_BAAAZM010000001.1"/>
</dbReference>
<dbReference type="GO" id="GO:0022857">
    <property type="term" value="F:transmembrane transporter activity"/>
    <property type="evidence" value="ECO:0007669"/>
    <property type="project" value="InterPro"/>
</dbReference>
<feature type="transmembrane region" description="Helical" evidence="5">
    <location>
        <begin position="319"/>
        <end position="341"/>
    </location>
</feature>
<name>A0A8J3J5M8_9ACTN</name>
<dbReference type="CDD" id="cd17321">
    <property type="entry name" value="MFS_MMR_MDR_like"/>
    <property type="match status" value="1"/>
</dbReference>
<evidence type="ECO:0000256" key="3">
    <source>
        <dbReference type="ARBA" id="ARBA00022989"/>
    </source>
</evidence>
<keyword evidence="4 5" id="KW-0472">Membrane</keyword>
<organism evidence="7 8">
    <name type="scientific">Actinocatenispora rupis</name>
    <dbReference type="NCBI Taxonomy" id="519421"/>
    <lineage>
        <taxon>Bacteria</taxon>
        <taxon>Bacillati</taxon>
        <taxon>Actinomycetota</taxon>
        <taxon>Actinomycetes</taxon>
        <taxon>Micromonosporales</taxon>
        <taxon>Micromonosporaceae</taxon>
        <taxon>Actinocatenispora</taxon>
    </lineage>
</organism>
<feature type="transmembrane region" description="Helical" evidence="5">
    <location>
        <begin position="241"/>
        <end position="260"/>
    </location>
</feature>
<feature type="transmembrane region" description="Helical" evidence="5">
    <location>
        <begin position="353"/>
        <end position="371"/>
    </location>
</feature>
<feature type="transmembrane region" description="Helical" evidence="5">
    <location>
        <begin position="287"/>
        <end position="307"/>
    </location>
</feature>
<keyword evidence="2 5" id="KW-0812">Transmembrane</keyword>
<feature type="transmembrane region" description="Helical" evidence="5">
    <location>
        <begin position="18"/>
        <end position="41"/>
    </location>
</feature>
<protein>
    <submittedName>
        <fullName evidence="7">MFS transporter</fullName>
    </submittedName>
</protein>
<evidence type="ECO:0000259" key="6">
    <source>
        <dbReference type="PROSITE" id="PS50850"/>
    </source>
</evidence>
<dbReference type="Pfam" id="PF07690">
    <property type="entry name" value="MFS_1"/>
    <property type="match status" value="1"/>
</dbReference>
<dbReference type="PANTHER" id="PTHR42718">
    <property type="entry name" value="MAJOR FACILITATOR SUPERFAMILY MULTIDRUG TRANSPORTER MFSC"/>
    <property type="match status" value="1"/>
</dbReference>
<feature type="transmembrane region" description="Helical" evidence="5">
    <location>
        <begin position="447"/>
        <end position="467"/>
    </location>
</feature>
<feature type="transmembrane region" description="Helical" evidence="5">
    <location>
        <begin position="121"/>
        <end position="139"/>
    </location>
</feature>
<comment type="caution">
    <text evidence="7">The sequence shown here is derived from an EMBL/GenBank/DDBJ whole genome shotgun (WGS) entry which is preliminary data.</text>
</comment>
<feature type="transmembrane region" description="Helical" evidence="5">
    <location>
        <begin position="423"/>
        <end position="441"/>
    </location>
</feature>